<reference evidence="1" key="2">
    <citation type="submission" date="2023-06" db="EMBL/GenBank/DDBJ databases">
        <authorList>
            <consortium name="Lawrence Berkeley National Laboratory"/>
            <person name="Haridas S."/>
            <person name="Hensen N."/>
            <person name="Bonometti L."/>
            <person name="Westerberg I."/>
            <person name="Brannstrom I.O."/>
            <person name="Guillou S."/>
            <person name="Cros-Aarteil S."/>
            <person name="Calhoun S."/>
            <person name="Kuo A."/>
            <person name="Mondo S."/>
            <person name="Pangilinan J."/>
            <person name="Riley R."/>
            <person name="LaButti K."/>
            <person name="Andreopoulos B."/>
            <person name="Lipzen A."/>
            <person name="Chen C."/>
            <person name="Yanf M."/>
            <person name="Daum C."/>
            <person name="Ng V."/>
            <person name="Clum A."/>
            <person name="Steindorff A."/>
            <person name="Ohm R."/>
            <person name="Martin F."/>
            <person name="Silar P."/>
            <person name="Natvig D."/>
            <person name="Lalanne C."/>
            <person name="Gautier V."/>
            <person name="Ament-velasquez S.L."/>
            <person name="Kruys A."/>
            <person name="Hutchinson M.I."/>
            <person name="Powell A.J."/>
            <person name="Barry K."/>
            <person name="Miller A.N."/>
            <person name="Grigoriev I.V."/>
            <person name="Debuchy R."/>
            <person name="Gladieux P."/>
            <person name="Thoren M.H."/>
            <person name="Johannesson H."/>
        </authorList>
    </citation>
    <scope>NUCLEOTIDE SEQUENCE</scope>
    <source>
        <strain evidence="1">CBS 232.78</strain>
    </source>
</reference>
<evidence type="ECO:0000313" key="2">
    <source>
        <dbReference type="Proteomes" id="UP001285441"/>
    </source>
</evidence>
<reference evidence="1" key="1">
    <citation type="journal article" date="2023" name="Mol. Phylogenet. Evol.">
        <title>Genome-scale phylogeny and comparative genomics of the fungal order Sordariales.</title>
        <authorList>
            <person name="Hensen N."/>
            <person name="Bonometti L."/>
            <person name="Westerberg I."/>
            <person name="Brannstrom I.O."/>
            <person name="Guillou S."/>
            <person name="Cros-Aarteil S."/>
            <person name="Calhoun S."/>
            <person name="Haridas S."/>
            <person name="Kuo A."/>
            <person name="Mondo S."/>
            <person name="Pangilinan J."/>
            <person name="Riley R."/>
            <person name="LaButti K."/>
            <person name="Andreopoulos B."/>
            <person name="Lipzen A."/>
            <person name="Chen C."/>
            <person name="Yan M."/>
            <person name="Daum C."/>
            <person name="Ng V."/>
            <person name="Clum A."/>
            <person name="Steindorff A."/>
            <person name="Ohm R.A."/>
            <person name="Martin F."/>
            <person name="Silar P."/>
            <person name="Natvig D.O."/>
            <person name="Lalanne C."/>
            <person name="Gautier V."/>
            <person name="Ament-Velasquez S.L."/>
            <person name="Kruys A."/>
            <person name="Hutchinson M.I."/>
            <person name="Powell A.J."/>
            <person name="Barry K."/>
            <person name="Miller A.N."/>
            <person name="Grigoriev I.V."/>
            <person name="Debuchy R."/>
            <person name="Gladieux P."/>
            <person name="Hiltunen Thoren M."/>
            <person name="Johannesson H."/>
        </authorList>
    </citation>
    <scope>NUCLEOTIDE SEQUENCE</scope>
    <source>
        <strain evidence="1">CBS 232.78</strain>
    </source>
</reference>
<dbReference type="AlphaFoldDB" id="A0AAE0N8K0"/>
<gene>
    <name evidence="1" type="ORF">B0H63DRAFT_526053</name>
</gene>
<evidence type="ECO:0000313" key="1">
    <source>
        <dbReference type="EMBL" id="KAK3374756.1"/>
    </source>
</evidence>
<proteinExistence type="predicted"/>
<dbReference type="Proteomes" id="UP001285441">
    <property type="component" value="Unassembled WGS sequence"/>
</dbReference>
<name>A0AAE0N8K0_9PEZI</name>
<accession>A0AAE0N8K0</accession>
<dbReference type="EMBL" id="JAULSW010000007">
    <property type="protein sequence ID" value="KAK3374756.1"/>
    <property type="molecule type" value="Genomic_DNA"/>
</dbReference>
<sequence length="445" mass="50810">MTSSPLSELPVDILLMLPDYLHSFWRPPQPRGIMPHPQEPYEHNLPGNKVLQLVADYPDRAFFEGHPLFTILASARSATNWVLQKRDAPGGAANEKEIKALNEALKNGMTAPGGLYDFCLEHGSGATLPEMWRLLRARETFIRPLAFELDSAVRSQRTPEYRSLGSTILSLWKRSTIDPPPRPKEKAVVVVTVAEEKRSDLVFFIFGEISGTSYLKHILDDQEPPPPHGTATGAAGGLLLGRDTRSKYFDHWVPWKAKDISNYLKRDKRNEWRKVNDNGDCFDFPFSDCYVWEMMYWSWTALSRAGIGSASDGSSMENDSRSSRSNRRRVGRYRYDDDQVRDLERLVWLITRFRFELEALLAAEEDKSEAAEVRQSFHEEGMNPFRSVISSDCPAMKPRLERIAVQTVACSQERDLSWLGFLELDAEKFEAPWDSLVLWAPCSLY</sequence>
<organism evidence="1 2">
    <name type="scientific">Podospora didyma</name>
    <dbReference type="NCBI Taxonomy" id="330526"/>
    <lineage>
        <taxon>Eukaryota</taxon>
        <taxon>Fungi</taxon>
        <taxon>Dikarya</taxon>
        <taxon>Ascomycota</taxon>
        <taxon>Pezizomycotina</taxon>
        <taxon>Sordariomycetes</taxon>
        <taxon>Sordariomycetidae</taxon>
        <taxon>Sordariales</taxon>
        <taxon>Podosporaceae</taxon>
        <taxon>Podospora</taxon>
    </lineage>
</organism>
<keyword evidence="2" id="KW-1185">Reference proteome</keyword>
<protein>
    <submittedName>
        <fullName evidence="1">Uncharacterized protein</fullName>
    </submittedName>
</protein>
<comment type="caution">
    <text evidence="1">The sequence shown here is derived from an EMBL/GenBank/DDBJ whole genome shotgun (WGS) entry which is preliminary data.</text>
</comment>